<dbReference type="AlphaFoldDB" id="A0A7Z9C926"/>
<evidence type="ECO:0000259" key="3">
    <source>
        <dbReference type="SMART" id="SM00062"/>
    </source>
</evidence>
<evidence type="ECO:0000256" key="1">
    <source>
        <dbReference type="ARBA" id="ARBA00022729"/>
    </source>
</evidence>
<dbReference type="PROSITE" id="PS51257">
    <property type="entry name" value="PROKAR_LIPOPROTEIN"/>
    <property type="match status" value="1"/>
</dbReference>
<organism evidence="4 5">
    <name type="scientific">Actinobaculum suis</name>
    <dbReference type="NCBI Taxonomy" id="1657"/>
    <lineage>
        <taxon>Bacteria</taxon>
        <taxon>Bacillati</taxon>
        <taxon>Actinomycetota</taxon>
        <taxon>Actinomycetes</taxon>
        <taxon>Actinomycetales</taxon>
        <taxon>Actinomycetaceae</taxon>
        <taxon>Actinobaculum</taxon>
    </lineage>
</organism>
<comment type="caution">
    <text evidence="4">The sequence shown here is derived from an EMBL/GenBank/DDBJ whole genome shotgun (WGS) entry which is preliminary data.</text>
</comment>
<evidence type="ECO:0000256" key="2">
    <source>
        <dbReference type="SAM" id="SignalP"/>
    </source>
</evidence>
<dbReference type="EMBL" id="UYIO01000001">
    <property type="protein sequence ID" value="VDG75847.1"/>
    <property type="molecule type" value="Genomic_DNA"/>
</dbReference>
<feature type="signal peptide" evidence="2">
    <location>
        <begin position="1"/>
        <end position="24"/>
    </location>
</feature>
<dbReference type="RefSeq" id="WP_185933758.1">
    <property type="nucleotide sequence ID" value="NZ_UYIO01000001.1"/>
</dbReference>
<feature type="domain" description="Solute-binding protein family 3/N-terminal" evidence="3">
    <location>
        <begin position="48"/>
        <end position="267"/>
    </location>
</feature>
<dbReference type="SMART" id="SM00062">
    <property type="entry name" value="PBPb"/>
    <property type="match status" value="1"/>
</dbReference>
<dbReference type="InterPro" id="IPR001638">
    <property type="entry name" value="Solute-binding_3/MltF_N"/>
</dbReference>
<name>A0A7Z9C926_9ACTO</name>
<dbReference type="SUPFAM" id="SSF53850">
    <property type="entry name" value="Periplasmic binding protein-like II"/>
    <property type="match status" value="1"/>
</dbReference>
<dbReference type="Pfam" id="PF00497">
    <property type="entry name" value="SBP_bac_3"/>
    <property type="match status" value="1"/>
</dbReference>
<protein>
    <submittedName>
        <fullName evidence="4">Amino acid ABC transporter substrate-binding protein</fullName>
    </submittedName>
</protein>
<dbReference type="PANTHER" id="PTHR35936">
    <property type="entry name" value="MEMBRANE-BOUND LYTIC MUREIN TRANSGLYCOSYLASE F"/>
    <property type="match status" value="1"/>
</dbReference>
<keyword evidence="1 2" id="KW-0732">Signal</keyword>
<dbReference type="Proteomes" id="UP000269974">
    <property type="component" value="Unassembled WGS sequence"/>
</dbReference>
<dbReference type="PANTHER" id="PTHR35936:SF34">
    <property type="entry name" value="ABC TRANSPORTER EXTRACELLULAR-BINDING PROTEIN YCKB-RELATED"/>
    <property type="match status" value="1"/>
</dbReference>
<dbReference type="Gene3D" id="3.40.190.10">
    <property type="entry name" value="Periplasmic binding protein-like II"/>
    <property type="match status" value="2"/>
</dbReference>
<reference evidence="4 5" key="1">
    <citation type="submission" date="2018-11" db="EMBL/GenBank/DDBJ databases">
        <authorList>
            <consortium name="Pathogen Informatics"/>
        </authorList>
    </citation>
    <scope>NUCLEOTIDE SEQUENCE [LARGE SCALE GENOMIC DNA]</scope>
    <source>
        <strain evidence="4 5">NCTC10327</strain>
    </source>
</reference>
<evidence type="ECO:0000313" key="4">
    <source>
        <dbReference type="EMBL" id="VDG75847.1"/>
    </source>
</evidence>
<accession>A0A7Z9C926</accession>
<evidence type="ECO:0000313" key="5">
    <source>
        <dbReference type="Proteomes" id="UP000269974"/>
    </source>
</evidence>
<feature type="chain" id="PRO_5039130857" evidence="2">
    <location>
        <begin position="25"/>
        <end position="273"/>
    </location>
</feature>
<gene>
    <name evidence="4" type="ORF">NCTC10327_00532</name>
</gene>
<sequence>MKTRKITQILAAAGTALLALTACSGNSGQGTAGTGASGDQNGDASSDTLRIGLEGTFAPYGYHDESGDLVGFEKEIADAVAAHLGRTPVYVESPWESLIAGLDNKNYEIVINNLAPTEERKLKYDFTQPYYTTHAFAAVREDSDIHTESDLAGKKCAQSASSNYADNVRAVGAEITPTSGFADSIQLVEQGRADCTANGDITLAYYLEKHPDSKLRLIEITSAPGDDTAIMLNKGNEELLGQINEALTQIKNDGTLDEIIAKYTPQNIPAANN</sequence>
<proteinExistence type="predicted"/>